<feature type="transmembrane region" description="Helical" evidence="13">
    <location>
        <begin position="14"/>
        <end position="31"/>
    </location>
</feature>
<dbReference type="PIRSF" id="PIRSF006603">
    <property type="entry name" value="DinF"/>
    <property type="match status" value="1"/>
</dbReference>
<evidence type="ECO:0000256" key="2">
    <source>
        <dbReference type="ARBA" id="ARBA00004651"/>
    </source>
</evidence>
<dbReference type="GO" id="GO:0015297">
    <property type="term" value="F:antiporter activity"/>
    <property type="evidence" value="ECO:0007669"/>
    <property type="project" value="UniProtKB-KW"/>
</dbReference>
<proteinExistence type="inferred from homology"/>
<comment type="similarity">
    <text evidence="3">Belongs to the multi antimicrobial extrusion (MATE) (TC 2.A.66.1) family.</text>
</comment>
<dbReference type="PANTHER" id="PTHR43298:SF2">
    <property type="entry name" value="FMN_FAD EXPORTER YEEO-RELATED"/>
    <property type="match status" value="1"/>
</dbReference>
<feature type="transmembrane region" description="Helical" evidence="13">
    <location>
        <begin position="97"/>
        <end position="116"/>
    </location>
</feature>
<sequence length="465" mass="50291">MALFISYLPLWKEAFILAWPVMLNHIFVTAMRTTDMILMGYFGPAAVTAVGLGDVWESIILRIGLGLGSGSISLISQESGTNTAAAKANKDLVLSQVIFVSLIIGIPFIFIALFFAEQMIALLGAAPKVIELGAQYLMIIFAAAPFRITSIIAARALQGSGDTRTPMVVEVISNIINILVSVGLALGIGFLPEIGVPGVGIGTFTAKTLSAVIFILIFLSSKSEFNLINPIKNWNFILIKQLFKVSAPKITEGLYQSLITFPFNSILLLFGTEAAAAYHIARRIFQQLIAPMHRSYYTVTAILSGQKIGAARVEESKKTVEAMLILTVVSIGSFSLLIFFSSPYLVRLFGDNPETLQIAVRFLKALSIGGPLITIYGVLAGHLNGAGNTKSALYGNLISQTLLKLGLSYLLGVYFNLGLLGILIALPADFFGRALWVGRKYLGNDWIAEADLMISERRNQNSDAQ</sequence>
<evidence type="ECO:0000256" key="6">
    <source>
        <dbReference type="ARBA" id="ARBA00022449"/>
    </source>
</evidence>
<dbReference type="CDD" id="cd13137">
    <property type="entry name" value="MATE_NorM_like"/>
    <property type="match status" value="1"/>
</dbReference>
<dbReference type="Proteomes" id="UP000295064">
    <property type="component" value="Unassembled WGS sequence"/>
</dbReference>
<dbReference type="GO" id="GO:0006811">
    <property type="term" value="P:monoatomic ion transport"/>
    <property type="evidence" value="ECO:0007669"/>
    <property type="project" value="UniProtKB-KW"/>
</dbReference>
<evidence type="ECO:0000256" key="12">
    <source>
        <dbReference type="ARBA" id="ARBA00031636"/>
    </source>
</evidence>
<comment type="subcellular location">
    <subcellularLocation>
        <location evidence="2">Cell membrane</location>
        <topology evidence="2">Multi-pass membrane protein</topology>
    </subcellularLocation>
</comment>
<keyword evidence="8 13" id="KW-0812">Transmembrane</keyword>
<keyword evidence="5" id="KW-0813">Transport</keyword>
<keyword evidence="7" id="KW-1003">Cell membrane</keyword>
<reference evidence="14 15" key="1">
    <citation type="submission" date="2019-03" db="EMBL/GenBank/DDBJ databases">
        <title>Subsurface microbial communities from deep shales in Ohio and West Virginia, USA.</title>
        <authorList>
            <person name="Wrighton K."/>
        </authorList>
    </citation>
    <scope>NUCLEOTIDE SEQUENCE [LARGE SCALE GENOMIC DNA]</scope>
    <source>
        <strain evidence="14 15">MA284_T2</strain>
    </source>
</reference>
<dbReference type="InterPro" id="IPR050222">
    <property type="entry name" value="MATE_MdtK"/>
</dbReference>
<protein>
    <recommendedName>
        <fullName evidence="4">Probable multidrug resistance protein NorM</fullName>
    </recommendedName>
    <alternativeName>
        <fullName evidence="12">Multidrug-efflux transporter</fullName>
    </alternativeName>
</protein>
<comment type="caution">
    <text evidence="14">The sequence shown here is derived from an EMBL/GenBank/DDBJ whole genome shotgun (WGS) entry which is preliminary data.</text>
</comment>
<dbReference type="NCBIfam" id="TIGR00797">
    <property type="entry name" value="matE"/>
    <property type="match status" value="1"/>
</dbReference>
<keyword evidence="9 13" id="KW-1133">Transmembrane helix</keyword>
<dbReference type="InterPro" id="IPR002528">
    <property type="entry name" value="MATE_fam"/>
</dbReference>
<dbReference type="GO" id="GO:0005886">
    <property type="term" value="C:plasma membrane"/>
    <property type="evidence" value="ECO:0007669"/>
    <property type="project" value="UniProtKB-SubCell"/>
</dbReference>
<feature type="transmembrane region" description="Helical" evidence="13">
    <location>
        <begin position="322"/>
        <end position="346"/>
    </location>
</feature>
<keyword evidence="10" id="KW-0406">Ion transport</keyword>
<evidence type="ECO:0000256" key="1">
    <source>
        <dbReference type="ARBA" id="ARBA00003408"/>
    </source>
</evidence>
<evidence type="ECO:0000256" key="11">
    <source>
        <dbReference type="ARBA" id="ARBA00023136"/>
    </source>
</evidence>
<organism evidence="14 15">
    <name type="scientific">Halanaerobium saccharolyticum</name>
    <dbReference type="NCBI Taxonomy" id="43595"/>
    <lineage>
        <taxon>Bacteria</taxon>
        <taxon>Bacillati</taxon>
        <taxon>Bacillota</taxon>
        <taxon>Clostridia</taxon>
        <taxon>Halanaerobiales</taxon>
        <taxon>Halanaerobiaceae</taxon>
        <taxon>Halanaerobium</taxon>
    </lineage>
</organism>
<dbReference type="AlphaFoldDB" id="A0A4R6LC43"/>
<accession>A0A4R6LC43</accession>
<dbReference type="GO" id="GO:0042910">
    <property type="term" value="F:xenobiotic transmembrane transporter activity"/>
    <property type="evidence" value="ECO:0007669"/>
    <property type="project" value="InterPro"/>
</dbReference>
<evidence type="ECO:0000256" key="10">
    <source>
        <dbReference type="ARBA" id="ARBA00023065"/>
    </source>
</evidence>
<dbReference type="Pfam" id="PF01554">
    <property type="entry name" value="MatE"/>
    <property type="match status" value="2"/>
</dbReference>
<evidence type="ECO:0000256" key="4">
    <source>
        <dbReference type="ARBA" id="ARBA00020268"/>
    </source>
</evidence>
<evidence type="ECO:0000256" key="5">
    <source>
        <dbReference type="ARBA" id="ARBA00022448"/>
    </source>
</evidence>
<feature type="transmembrane region" description="Helical" evidence="13">
    <location>
        <begin position="197"/>
        <end position="219"/>
    </location>
</feature>
<gene>
    <name evidence="14" type="ORF">DFR79_14311</name>
</gene>
<keyword evidence="6" id="KW-0050">Antiport</keyword>
<dbReference type="InterPro" id="IPR048279">
    <property type="entry name" value="MdtK-like"/>
</dbReference>
<evidence type="ECO:0000256" key="9">
    <source>
        <dbReference type="ARBA" id="ARBA00022989"/>
    </source>
</evidence>
<feature type="transmembrane region" description="Helical" evidence="13">
    <location>
        <begin position="358"/>
        <end position="381"/>
    </location>
</feature>
<evidence type="ECO:0000313" key="14">
    <source>
        <dbReference type="EMBL" id="TDO72695.1"/>
    </source>
</evidence>
<evidence type="ECO:0000256" key="7">
    <source>
        <dbReference type="ARBA" id="ARBA00022475"/>
    </source>
</evidence>
<keyword evidence="11 13" id="KW-0472">Membrane</keyword>
<evidence type="ECO:0000256" key="3">
    <source>
        <dbReference type="ARBA" id="ARBA00010199"/>
    </source>
</evidence>
<dbReference type="EMBL" id="SNWX01000043">
    <property type="protein sequence ID" value="TDO72695.1"/>
    <property type="molecule type" value="Genomic_DNA"/>
</dbReference>
<name>A0A4R6LC43_9FIRM</name>
<feature type="transmembrane region" description="Helical" evidence="13">
    <location>
        <begin position="136"/>
        <end position="157"/>
    </location>
</feature>
<evidence type="ECO:0000256" key="13">
    <source>
        <dbReference type="SAM" id="Phobius"/>
    </source>
</evidence>
<feature type="transmembrane region" description="Helical" evidence="13">
    <location>
        <begin position="169"/>
        <end position="191"/>
    </location>
</feature>
<dbReference type="PANTHER" id="PTHR43298">
    <property type="entry name" value="MULTIDRUG RESISTANCE PROTEIN NORM-RELATED"/>
    <property type="match status" value="1"/>
</dbReference>
<evidence type="ECO:0000256" key="8">
    <source>
        <dbReference type="ARBA" id="ARBA00022692"/>
    </source>
</evidence>
<evidence type="ECO:0000313" key="15">
    <source>
        <dbReference type="Proteomes" id="UP000295064"/>
    </source>
</evidence>
<feature type="transmembrane region" description="Helical" evidence="13">
    <location>
        <begin position="402"/>
        <end position="426"/>
    </location>
</feature>
<dbReference type="RefSeq" id="WP_133516344.1">
    <property type="nucleotide sequence ID" value="NZ_SNWX01000043.1"/>
</dbReference>
<dbReference type="OrthoDB" id="62420at2"/>
<comment type="function">
    <text evidence="1">Multidrug efflux pump.</text>
</comment>